<proteinExistence type="inferred from homology"/>
<dbReference type="Proteomes" id="UP001055171">
    <property type="component" value="Chromosome"/>
</dbReference>
<name>A0A0E4GYI2_MYCLN</name>
<sequence length="177" mass="19326">MTPSEGATTLPEGTQGLIGSHYRAPDYFEVGREKIREFAASVQDDHSTHFNEIDAAEAGYPAVVAPLTFLAIAGRRVQLDIFTKFSIPINIARVLHRDQKFTFHRPILDGDKLYFDTYLDSVIESHGTVIAEIRSEVTDAAGKPIVTSIVTMLGEASHPDARAEETVAAIASISARK</sequence>
<dbReference type="Pfam" id="PF13452">
    <property type="entry name" value="FAS1_DH_region"/>
    <property type="match status" value="1"/>
</dbReference>
<protein>
    <recommendedName>
        <fullName evidence="1">UPF0336 protein BN1232_00957</fullName>
    </recommendedName>
</protein>
<comment type="similarity">
    <text evidence="1">Belongs to the UPF0336 family.</text>
</comment>
<dbReference type="CDD" id="cd03441">
    <property type="entry name" value="R_hydratase_like"/>
    <property type="match status" value="1"/>
</dbReference>
<evidence type="ECO:0000313" key="4">
    <source>
        <dbReference type="EMBL" id="ULP43155.1"/>
    </source>
</evidence>
<accession>A0A0E4GYI2</accession>
<dbReference type="STRING" id="141349.BN1232_00957"/>
<dbReference type="EMBL" id="CP092423">
    <property type="protein sequence ID" value="ULP43155.1"/>
    <property type="molecule type" value="Genomic_DNA"/>
</dbReference>
<dbReference type="SUPFAM" id="SSF54637">
    <property type="entry name" value="Thioesterase/thiol ester dehydrase-isomerase"/>
    <property type="match status" value="1"/>
</dbReference>
<feature type="domain" description="FAS1-like dehydratase" evidence="2">
    <location>
        <begin position="17"/>
        <end position="147"/>
    </location>
</feature>
<organism evidence="3 5">
    <name type="scientific">Mycobacterium lentiflavum</name>
    <dbReference type="NCBI Taxonomy" id="141349"/>
    <lineage>
        <taxon>Bacteria</taxon>
        <taxon>Bacillati</taxon>
        <taxon>Actinomycetota</taxon>
        <taxon>Actinomycetes</taxon>
        <taxon>Mycobacteriales</taxon>
        <taxon>Mycobacteriaceae</taxon>
        <taxon>Mycobacterium</taxon>
        <taxon>Mycobacterium simiae complex</taxon>
    </lineage>
</organism>
<reference evidence="3 5" key="1">
    <citation type="submission" date="2015-03" db="EMBL/GenBank/DDBJ databases">
        <authorList>
            <person name="Urmite Genomes"/>
        </authorList>
    </citation>
    <scope>NUCLEOTIDE SEQUENCE [LARGE SCALE GENOMIC DNA]</scope>
    <source>
        <strain evidence="3 5">CSUR P1491</strain>
    </source>
</reference>
<dbReference type="InterPro" id="IPR016709">
    <property type="entry name" value="HadA-like"/>
</dbReference>
<dbReference type="InterPro" id="IPR029069">
    <property type="entry name" value="HotDog_dom_sf"/>
</dbReference>
<dbReference type="OrthoDB" id="5415111at2"/>
<evidence type="ECO:0000313" key="6">
    <source>
        <dbReference type="Proteomes" id="UP001055171"/>
    </source>
</evidence>
<dbReference type="AlphaFoldDB" id="A0A0E4GYI2"/>
<dbReference type="RefSeq" id="WP_090599838.1">
    <property type="nucleotide sequence ID" value="NZ_CP092423.2"/>
</dbReference>
<evidence type="ECO:0000313" key="3">
    <source>
        <dbReference type="EMBL" id="CQD05662.1"/>
    </source>
</evidence>
<dbReference type="InterPro" id="IPR039569">
    <property type="entry name" value="FAS1-like_DH_region"/>
</dbReference>
<gene>
    <name evidence="3" type="ORF">BN1232_00957</name>
    <name evidence="4" type="ORF">MJO58_03890</name>
</gene>
<evidence type="ECO:0000259" key="2">
    <source>
        <dbReference type="Pfam" id="PF13452"/>
    </source>
</evidence>
<dbReference type="PIRSF" id="PIRSF018072">
    <property type="entry name" value="UCP018072"/>
    <property type="match status" value="1"/>
</dbReference>
<keyword evidence="6" id="KW-1185">Reference proteome</keyword>
<dbReference type="EMBL" id="CTEE01000001">
    <property type="protein sequence ID" value="CQD05662.1"/>
    <property type="molecule type" value="Genomic_DNA"/>
</dbReference>
<dbReference type="Proteomes" id="UP000199251">
    <property type="component" value="Unassembled WGS sequence"/>
</dbReference>
<dbReference type="Gene3D" id="3.10.129.10">
    <property type="entry name" value="Hotdog Thioesterase"/>
    <property type="match status" value="1"/>
</dbReference>
<reference evidence="4" key="2">
    <citation type="submission" date="2022-08" db="EMBL/GenBank/DDBJ databases">
        <title>Complete genome sequence of 14 non-tuberculosis mycobacteria type-strains.</title>
        <authorList>
            <person name="Igarashi Y."/>
            <person name="Osugi A."/>
            <person name="Mitarai S."/>
        </authorList>
    </citation>
    <scope>NUCLEOTIDE SEQUENCE</scope>
    <source>
        <strain evidence="4">ATCC 51985</strain>
    </source>
</reference>
<dbReference type="HAMAP" id="MF_00799">
    <property type="entry name" value="UPF0336"/>
    <property type="match status" value="1"/>
</dbReference>
<evidence type="ECO:0000256" key="1">
    <source>
        <dbReference type="HAMAP-Rule" id="MF_00799"/>
    </source>
</evidence>
<evidence type="ECO:0000313" key="5">
    <source>
        <dbReference type="Proteomes" id="UP000199251"/>
    </source>
</evidence>